<reference evidence="5" key="1">
    <citation type="submission" date="2016-10" db="EMBL/GenBank/DDBJ databases">
        <authorList>
            <person name="Varghese N."/>
            <person name="Submissions S."/>
        </authorList>
    </citation>
    <scope>NUCLEOTIDE SEQUENCE [LARGE SCALE GENOMIC DNA]</scope>
    <source>
        <strain evidence="5">DSM 46732</strain>
    </source>
</reference>
<evidence type="ECO:0000259" key="2">
    <source>
        <dbReference type="Pfam" id="PF01205"/>
    </source>
</evidence>
<dbReference type="PANTHER" id="PTHR16301:SF20">
    <property type="entry name" value="IMPACT FAMILY MEMBER YIGZ"/>
    <property type="match status" value="1"/>
</dbReference>
<dbReference type="Proteomes" id="UP000199497">
    <property type="component" value="Unassembled WGS sequence"/>
</dbReference>
<dbReference type="InterPro" id="IPR020569">
    <property type="entry name" value="UPF0029_Impact_CS"/>
</dbReference>
<dbReference type="NCBIfam" id="TIGR00257">
    <property type="entry name" value="IMPACT_YIGZ"/>
    <property type="match status" value="1"/>
</dbReference>
<dbReference type="Pfam" id="PF09186">
    <property type="entry name" value="DUF1949"/>
    <property type="match status" value="1"/>
</dbReference>
<dbReference type="InterPro" id="IPR001498">
    <property type="entry name" value="Impact_N"/>
</dbReference>
<dbReference type="InterPro" id="IPR015796">
    <property type="entry name" value="Impact_YigZ-like"/>
</dbReference>
<keyword evidence="5" id="KW-1185">Reference proteome</keyword>
<dbReference type="AlphaFoldDB" id="A0A1H0VJN2"/>
<dbReference type="EMBL" id="FNJR01000009">
    <property type="protein sequence ID" value="SDP78789.1"/>
    <property type="molecule type" value="Genomic_DNA"/>
</dbReference>
<dbReference type="RefSeq" id="WP_092602539.1">
    <property type="nucleotide sequence ID" value="NZ_FNJR01000009.1"/>
</dbReference>
<dbReference type="Pfam" id="PF01205">
    <property type="entry name" value="Impact_N"/>
    <property type="match status" value="1"/>
</dbReference>
<accession>A0A1H0VJN2</accession>
<dbReference type="SUPFAM" id="SSF54211">
    <property type="entry name" value="Ribosomal protein S5 domain 2-like"/>
    <property type="match status" value="1"/>
</dbReference>
<dbReference type="PROSITE" id="PS00910">
    <property type="entry name" value="UPF0029"/>
    <property type="match status" value="1"/>
</dbReference>
<evidence type="ECO:0000256" key="1">
    <source>
        <dbReference type="ARBA" id="ARBA00007665"/>
    </source>
</evidence>
<name>A0A1H0VJN2_9ACTN</name>
<dbReference type="InterPro" id="IPR015269">
    <property type="entry name" value="UPF0029_Impact_C"/>
</dbReference>
<dbReference type="Gene3D" id="3.30.230.30">
    <property type="entry name" value="Impact, N-terminal domain"/>
    <property type="match status" value="1"/>
</dbReference>
<protein>
    <submittedName>
        <fullName evidence="4">Uncharacterized protein, YigZ family</fullName>
    </submittedName>
</protein>
<proteinExistence type="inferred from homology"/>
<evidence type="ECO:0000313" key="5">
    <source>
        <dbReference type="Proteomes" id="UP000199497"/>
    </source>
</evidence>
<dbReference type="OrthoDB" id="9813771at2"/>
<feature type="domain" description="UPF0029" evidence="3">
    <location>
        <begin position="136"/>
        <end position="190"/>
    </location>
</feature>
<comment type="similarity">
    <text evidence="1">Belongs to the IMPACT family.</text>
</comment>
<dbReference type="GO" id="GO:0006446">
    <property type="term" value="P:regulation of translational initiation"/>
    <property type="evidence" value="ECO:0007669"/>
    <property type="project" value="TreeGrafter"/>
</dbReference>
<sequence>MRTIRQAGSAELVEKKSRFLCALERVESEEQAREFVARCRREHPDARHHCYAYLVGDDAEIQKSNDDGEPAGTAGMPILRVLRHNELTNTVAVVVRYFGGVLLGSGGLIRAYGSAVSEALERVGLARRDPARLVSIRVDHSTAGRLDNELRSAGREPTDTRYGQSVEFDVPVPEPETGAFERWITETAGGNASVTLGERIFVEVAE</sequence>
<evidence type="ECO:0000259" key="3">
    <source>
        <dbReference type="Pfam" id="PF09186"/>
    </source>
</evidence>
<dbReference type="InterPro" id="IPR036956">
    <property type="entry name" value="Impact_N_sf"/>
</dbReference>
<dbReference type="STRING" id="405564.SAMN04487905_10932"/>
<dbReference type="InterPro" id="IPR020568">
    <property type="entry name" value="Ribosomal_Su5_D2-typ_SF"/>
</dbReference>
<dbReference type="GO" id="GO:0005737">
    <property type="term" value="C:cytoplasm"/>
    <property type="evidence" value="ECO:0007669"/>
    <property type="project" value="TreeGrafter"/>
</dbReference>
<gene>
    <name evidence="4" type="ORF">SAMN04487905_10932</name>
</gene>
<dbReference type="InterPro" id="IPR023582">
    <property type="entry name" value="Impact"/>
</dbReference>
<organism evidence="4 5">
    <name type="scientific">Actinopolyspora xinjiangensis</name>
    <dbReference type="NCBI Taxonomy" id="405564"/>
    <lineage>
        <taxon>Bacteria</taxon>
        <taxon>Bacillati</taxon>
        <taxon>Actinomycetota</taxon>
        <taxon>Actinomycetes</taxon>
        <taxon>Actinopolysporales</taxon>
        <taxon>Actinopolysporaceae</taxon>
        <taxon>Actinopolyspora</taxon>
    </lineage>
</organism>
<dbReference type="SUPFAM" id="SSF54980">
    <property type="entry name" value="EF-G C-terminal domain-like"/>
    <property type="match status" value="1"/>
</dbReference>
<evidence type="ECO:0000313" key="4">
    <source>
        <dbReference type="EMBL" id="SDP78789.1"/>
    </source>
</evidence>
<dbReference type="PANTHER" id="PTHR16301">
    <property type="entry name" value="IMPACT-RELATED"/>
    <property type="match status" value="1"/>
</dbReference>
<dbReference type="InterPro" id="IPR035647">
    <property type="entry name" value="EFG_III/V"/>
</dbReference>
<feature type="domain" description="Impact N-terminal" evidence="2">
    <location>
        <begin position="15"/>
        <end position="120"/>
    </location>
</feature>